<proteinExistence type="predicted"/>
<dbReference type="RefSeq" id="WP_174818240.1">
    <property type="nucleotide sequence ID" value="NZ_CABMNB010000046.1"/>
</dbReference>
<gene>
    <name evidence="2" type="ORF">M5W83_17050</name>
</gene>
<reference evidence="2 3" key="1">
    <citation type="submission" date="2022-05" db="EMBL/GenBank/DDBJ databases">
        <title>Genome Sequencing of Bee-Associated Microbes.</title>
        <authorList>
            <person name="Dunlap C."/>
        </authorList>
    </citation>
    <scope>NUCLEOTIDE SEQUENCE [LARGE SCALE GENOMIC DNA]</scope>
    <source>
        <strain evidence="2 3">NRRL B-14613</strain>
    </source>
</reference>
<protein>
    <submittedName>
        <fullName evidence="2">Uncharacterized protein</fullName>
    </submittedName>
</protein>
<evidence type="ECO:0000313" key="2">
    <source>
        <dbReference type="EMBL" id="MCY9608851.1"/>
    </source>
</evidence>
<organism evidence="2 3">
    <name type="scientific">Paenibacillus thiaminolyticus</name>
    <name type="common">Bacillus thiaminolyticus</name>
    <dbReference type="NCBI Taxonomy" id="49283"/>
    <lineage>
        <taxon>Bacteria</taxon>
        <taxon>Bacillati</taxon>
        <taxon>Bacillota</taxon>
        <taxon>Bacilli</taxon>
        <taxon>Bacillales</taxon>
        <taxon>Paenibacillaceae</taxon>
        <taxon>Paenibacillus</taxon>
    </lineage>
</organism>
<name>A0ABT4FZJ4_PANTH</name>
<accession>A0ABT4FZJ4</accession>
<feature type="region of interest" description="Disordered" evidence="1">
    <location>
        <begin position="1"/>
        <end position="22"/>
    </location>
</feature>
<dbReference type="EMBL" id="JAMDMM010000031">
    <property type="protein sequence ID" value="MCY9608851.1"/>
    <property type="molecule type" value="Genomic_DNA"/>
</dbReference>
<evidence type="ECO:0000313" key="3">
    <source>
        <dbReference type="Proteomes" id="UP001209276"/>
    </source>
</evidence>
<dbReference type="Proteomes" id="UP001209276">
    <property type="component" value="Unassembled WGS sequence"/>
</dbReference>
<comment type="caution">
    <text evidence="2">The sequence shown here is derived from an EMBL/GenBank/DDBJ whole genome shotgun (WGS) entry which is preliminary data.</text>
</comment>
<sequence length="69" mass="7633">MAGHRPRSLADPWRTGQPGSRARASVIGPALRAMWFGTEVCVPRGKGRKCGDRCEWKHECQGNNLLVTD</sequence>
<keyword evidence="3" id="KW-1185">Reference proteome</keyword>
<evidence type="ECO:0000256" key="1">
    <source>
        <dbReference type="SAM" id="MobiDB-lite"/>
    </source>
</evidence>
<dbReference type="GeneID" id="77000063"/>